<dbReference type="Proteomes" id="UP000807504">
    <property type="component" value="Unassembled WGS sequence"/>
</dbReference>
<reference evidence="1" key="2">
    <citation type="submission" date="2020-06" db="EMBL/GenBank/DDBJ databases">
        <authorList>
            <person name="Sheffer M."/>
        </authorList>
    </citation>
    <scope>NUCLEOTIDE SEQUENCE</scope>
</reference>
<sequence>MKYLGNLANICIDLDVSIPSEQSAEEGLDKHFLADAASMQLMGVNGLGQTITTISRPPRQKKCIISLDMKMKDL</sequence>
<organism evidence="1 2">
    <name type="scientific">Argiope bruennichi</name>
    <name type="common">Wasp spider</name>
    <name type="synonym">Aranea bruennichi</name>
    <dbReference type="NCBI Taxonomy" id="94029"/>
    <lineage>
        <taxon>Eukaryota</taxon>
        <taxon>Metazoa</taxon>
        <taxon>Ecdysozoa</taxon>
        <taxon>Arthropoda</taxon>
        <taxon>Chelicerata</taxon>
        <taxon>Arachnida</taxon>
        <taxon>Araneae</taxon>
        <taxon>Araneomorphae</taxon>
        <taxon>Entelegynae</taxon>
        <taxon>Araneoidea</taxon>
        <taxon>Araneidae</taxon>
        <taxon>Argiope</taxon>
    </lineage>
</organism>
<name>A0A8T0EK47_ARGBR</name>
<proteinExistence type="predicted"/>
<evidence type="ECO:0000313" key="1">
    <source>
        <dbReference type="EMBL" id="KAF8773968.1"/>
    </source>
</evidence>
<comment type="caution">
    <text evidence="1">The sequence shown here is derived from an EMBL/GenBank/DDBJ whole genome shotgun (WGS) entry which is preliminary data.</text>
</comment>
<gene>
    <name evidence="1" type="ORF">HNY73_016573</name>
</gene>
<protein>
    <submittedName>
        <fullName evidence="1">Uncharacterized protein</fullName>
    </submittedName>
</protein>
<reference evidence="1" key="1">
    <citation type="journal article" date="2020" name="bioRxiv">
        <title>Chromosome-level reference genome of the European wasp spider Argiope bruennichi: a resource for studies on range expansion and evolutionary adaptation.</title>
        <authorList>
            <person name="Sheffer M.M."/>
            <person name="Hoppe A."/>
            <person name="Krehenwinkel H."/>
            <person name="Uhl G."/>
            <person name="Kuss A.W."/>
            <person name="Jensen L."/>
            <person name="Jensen C."/>
            <person name="Gillespie R.G."/>
            <person name="Hoff K.J."/>
            <person name="Prost S."/>
        </authorList>
    </citation>
    <scope>NUCLEOTIDE SEQUENCE</scope>
</reference>
<evidence type="ECO:0000313" key="2">
    <source>
        <dbReference type="Proteomes" id="UP000807504"/>
    </source>
</evidence>
<dbReference type="AlphaFoldDB" id="A0A8T0EK47"/>
<dbReference type="EMBL" id="JABXBU010002227">
    <property type="protein sequence ID" value="KAF8773968.1"/>
    <property type="molecule type" value="Genomic_DNA"/>
</dbReference>
<keyword evidence="2" id="KW-1185">Reference proteome</keyword>
<accession>A0A8T0EK47</accession>